<organism evidence="2 3">
    <name type="scientific">Mesorhizobium hungaricum</name>
    <dbReference type="NCBI Taxonomy" id="1566387"/>
    <lineage>
        <taxon>Bacteria</taxon>
        <taxon>Pseudomonadati</taxon>
        <taxon>Pseudomonadota</taxon>
        <taxon>Alphaproteobacteria</taxon>
        <taxon>Hyphomicrobiales</taxon>
        <taxon>Phyllobacteriaceae</taxon>
        <taxon>Mesorhizobium</taxon>
    </lineage>
</organism>
<evidence type="ECO:0000259" key="1">
    <source>
        <dbReference type="Pfam" id="PF02538"/>
    </source>
</evidence>
<dbReference type="EMBL" id="MDEO01000028">
    <property type="protein sequence ID" value="OCX21436.1"/>
    <property type="molecule type" value="Genomic_DNA"/>
</dbReference>
<dbReference type="OrthoDB" id="9761586at2"/>
<dbReference type="InterPro" id="IPR045079">
    <property type="entry name" value="Oxoprolinase-like"/>
</dbReference>
<dbReference type="InterPro" id="IPR003692">
    <property type="entry name" value="Hydantoinase_B"/>
</dbReference>
<gene>
    <name evidence="2" type="ORF">QV13_07170</name>
</gene>
<comment type="caution">
    <text evidence="2">The sequence shown here is derived from an EMBL/GenBank/DDBJ whole genome shotgun (WGS) entry which is preliminary data.</text>
</comment>
<keyword evidence="3" id="KW-1185">Reference proteome</keyword>
<dbReference type="RefSeq" id="WP_065997137.1">
    <property type="nucleotide sequence ID" value="NZ_MDEO01000028.1"/>
</dbReference>
<name>A0A1C2E3E7_9HYPH</name>
<evidence type="ECO:0000313" key="2">
    <source>
        <dbReference type="EMBL" id="OCX21436.1"/>
    </source>
</evidence>
<dbReference type="AlphaFoldDB" id="A0A1C2E3E7"/>
<feature type="domain" description="Hydantoinase B/oxoprolinase" evidence="1">
    <location>
        <begin position="10"/>
        <end position="541"/>
    </location>
</feature>
<dbReference type="Proteomes" id="UP000094412">
    <property type="component" value="Unassembled WGS sequence"/>
</dbReference>
<protein>
    <submittedName>
        <fullName evidence="2">Hydantoinase</fullName>
    </submittedName>
</protein>
<dbReference type="Pfam" id="PF02538">
    <property type="entry name" value="Hydantoinase_B"/>
    <property type="match status" value="1"/>
</dbReference>
<evidence type="ECO:0000313" key="3">
    <source>
        <dbReference type="Proteomes" id="UP000094412"/>
    </source>
</evidence>
<dbReference type="PANTHER" id="PTHR11365">
    <property type="entry name" value="5-OXOPROLINASE RELATED"/>
    <property type="match status" value="1"/>
</dbReference>
<dbReference type="GO" id="GO:0006749">
    <property type="term" value="P:glutathione metabolic process"/>
    <property type="evidence" value="ECO:0007669"/>
    <property type="project" value="TreeGrafter"/>
</dbReference>
<dbReference type="STRING" id="1566387.QV13_07170"/>
<proteinExistence type="predicted"/>
<reference evidence="2 3" key="1">
    <citation type="submission" date="2016-08" db="EMBL/GenBank/DDBJ databases">
        <title>Whole genome sequence of Mesorhizobium sp. strain UASWS1009 isolated from industrial sewage.</title>
        <authorList>
            <person name="Crovadore J."/>
            <person name="Calmin G."/>
            <person name="Chablais R."/>
            <person name="Cochard B."/>
            <person name="Lefort F."/>
        </authorList>
    </citation>
    <scope>NUCLEOTIDE SEQUENCE [LARGE SCALE GENOMIC DNA]</scope>
    <source>
        <strain evidence="2 3">UASWS1009</strain>
    </source>
</reference>
<accession>A0A1C2E3E7</accession>
<dbReference type="GO" id="GO:0017168">
    <property type="term" value="F:5-oxoprolinase (ATP-hydrolyzing) activity"/>
    <property type="evidence" value="ECO:0007669"/>
    <property type="project" value="TreeGrafter"/>
</dbReference>
<dbReference type="GO" id="GO:0005829">
    <property type="term" value="C:cytosol"/>
    <property type="evidence" value="ECO:0007669"/>
    <property type="project" value="TreeGrafter"/>
</dbReference>
<sequence length="594" mass="63823">MASTEKTSFDPFLTAIIANRMDAIIREMTNTMLRAARSAVINSARDFSCSIVTADNQLLASAEGLPIHIFGSDLLTSAMQQFHPGDIREGDCYLHNDPYSGNSHAADHAFLVPVFVEGEHMFTAVAKAHQADIGNALPTTYMAGAQDQYAEGALIFPAVRIQRDYKTNDDIVRMCRARIRVPNQWHGDFIAGIGSARIAERRLKELCTKYGKETIRAFIANWLDYSEELMVKALRSMPATRLSSSGRLDPLLELLPKGVPLNVSLEIDPANAIVDIDLRDNIDSVPVGLNLSLASASAAAVAGVFNSLSFSVPRNAGSFRRIKLQFREGSVIGKPKFPHSCSVSTTNLADRLINTVQAAFAEVSPQWGLAEGGVGVGLGYAVVSGNDHRFGGEPYVNQLVLGSAGGPGSPVADGWPTYGIPVVAGLMYRDSVEIDELKHPLQVLCIRLRTGTAGAGQFRGGAALEMAVTPKELPIQFIWACDGGETPPKGVRGGQDATRAAHWIIRADGTEELLPSLVIISLQKGEILKGCHTSGGGYGRPHDRDPALVLKDVVERYETLERAKAIYGVALTGSMSDETLSVDVEATAALRRAC</sequence>
<dbReference type="PANTHER" id="PTHR11365:SF23">
    <property type="entry name" value="HYPOTHETICAL 5-OXOPROLINASE (EUROFUNG)-RELATED"/>
    <property type="match status" value="1"/>
</dbReference>